<sequence length="188" mass="21338">MTAKEIALKINNILGKNINLKAFHIIANYLLLFEAFFSCATLVIFETSKKTKSTTIKSTLPDSNVAQSSNSDKNQVEKTDSNLELNEILLANVSDRIDGMTDCLKEIRDNTKTVVKRIFDSKLTQNENKDQELDKSIEYEGNGENENKGDNTEQSEKKASNSKKKEILNLIKSIIKKWIFIFQKSNKI</sequence>
<feature type="compositionally biased region" description="Basic and acidic residues" evidence="1">
    <location>
        <begin position="145"/>
        <end position="163"/>
    </location>
</feature>
<evidence type="ECO:0000313" key="3">
    <source>
        <dbReference type="EMBL" id="CAF0707336.1"/>
    </source>
</evidence>
<organism evidence="3 4">
    <name type="scientific">Brachionus calyciflorus</name>
    <dbReference type="NCBI Taxonomy" id="104777"/>
    <lineage>
        <taxon>Eukaryota</taxon>
        <taxon>Metazoa</taxon>
        <taxon>Spiralia</taxon>
        <taxon>Gnathifera</taxon>
        <taxon>Rotifera</taxon>
        <taxon>Eurotatoria</taxon>
        <taxon>Monogononta</taxon>
        <taxon>Pseudotrocha</taxon>
        <taxon>Ploima</taxon>
        <taxon>Brachionidae</taxon>
        <taxon>Brachionus</taxon>
    </lineage>
</organism>
<accession>A0A813LYS9</accession>
<gene>
    <name evidence="3" type="ORF">OXX778_LOCUS483</name>
</gene>
<dbReference type="AlphaFoldDB" id="A0A813LYS9"/>
<dbReference type="EMBL" id="CAJNOC010000024">
    <property type="protein sequence ID" value="CAF0707336.1"/>
    <property type="molecule type" value="Genomic_DNA"/>
</dbReference>
<keyword evidence="2" id="KW-1133">Transmembrane helix</keyword>
<feature type="compositionally biased region" description="Polar residues" evidence="1">
    <location>
        <begin position="60"/>
        <end position="73"/>
    </location>
</feature>
<reference evidence="3" key="1">
    <citation type="submission" date="2021-02" db="EMBL/GenBank/DDBJ databases">
        <authorList>
            <person name="Nowell W R."/>
        </authorList>
    </citation>
    <scope>NUCLEOTIDE SEQUENCE</scope>
    <source>
        <strain evidence="3">Ploen Becks lab</strain>
    </source>
</reference>
<proteinExistence type="predicted"/>
<keyword evidence="2" id="KW-0472">Membrane</keyword>
<evidence type="ECO:0000256" key="2">
    <source>
        <dbReference type="SAM" id="Phobius"/>
    </source>
</evidence>
<evidence type="ECO:0000256" key="1">
    <source>
        <dbReference type="SAM" id="MobiDB-lite"/>
    </source>
</evidence>
<feature type="region of interest" description="Disordered" evidence="1">
    <location>
        <begin position="130"/>
        <end position="163"/>
    </location>
</feature>
<name>A0A813LYS9_9BILA</name>
<feature type="region of interest" description="Disordered" evidence="1">
    <location>
        <begin position="60"/>
        <end position="79"/>
    </location>
</feature>
<keyword evidence="2" id="KW-0812">Transmembrane</keyword>
<feature type="transmembrane region" description="Helical" evidence="2">
    <location>
        <begin position="22"/>
        <end position="45"/>
    </location>
</feature>
<keyword evidence="4" id="KW-1185">Reference proteome</keyword>
<dbReference type="Proteomes" id="UP000663879">
    <property type="component" value="Unassembled WGS sequence"/>
</dbReference>
<protein>
    <submittedName>
        <fullName evidence="3">Uncharacterized protein</fullName>
    </submittedName>
</protein>
<comment type="caution">
    <text evidence="3">The sequence shown here is derived from an EMBL/GenBank/DDBJ whole genome shotgun (WGS) entry which is preliminary data.</text>
</comment>
<evidence type="ECO:0000313" key="4">
    <source>
        <dbReference type="Proteomes" id="UP000663879"/>
    </source>
</evidence>